<reference evidence="2 3" key="1">
    <citation type="submission" date="2019-07" db="EMBL/GenBank/DDBJ databases">
        <title>Whole genome shotgun sequence of Actinotalea fermentans NBRC 105374.</title>
        <authorList>
            <person name="Hosoyama A."/>
            <person name="Uohara A."/>
            <person name="Ohji S."/>
            <person name="Ichikawa N."/>
        </authorList>
    </citation>
    <scope>NUCLEOTIDE SEQUENCE [LARGE SCALE GENOMIC DNA]</scope>
    <source>
        <strain evidence="2 3">NBRC 105374</strain>
    </source>
</reference>
<feature type="transmembrane region" description="Helical" evidence="1">
    <location>
        <begin position="16"/>
        <end position="39"/>
    </location>
</feature>
<protein>
    <submittedName>
        <fullName evidence="2">Uncharacterized protein</fullName>
    </submittedName>
</protein>
<proteinExistence type="predicted"/>
<dbReference type="EMBL" id="BJYK01000004">
    <property type="protein sequence ID" value="GEN79921.1"/>
    <property type="molecule type" value="Genomic_DNA"/>
</dbReference>
<evidence type="ECO:0000256" key="1">
    <source>
        <dbReference type="SAM" id="Phobius"/>
    </source>
</evidence>
<keyword evidence="1" id="KW-1133">Transmembrane helix</keyword>
<keyword evidence="3" id="KW-1185">Reference proteome</keyword>
<organism evidence="2 3">
    <name type="scientific">Actinotalea fermentans</name>
    <dbReference type="NCBI Taxonomy" id="43671"/>
    <lineage>
        <taxon>Bacteria</taxon>
        <taxon>Bacillati</taxon>
        <taxon>Actinomycetota</taxon>
        <taxon>Actinomycetes</taxon>
        <taxon>Micrococcales</taxon>
        <taxon>Cellulomonadaceae</taxon>
        <taxon>Actinotalea</taxon>
    </lineage>
</organism>
<sequence length="62" mass="5926">MGIERVPRAVQDASPASLWGLVAAVALAIAAAGVLGAVLPASPAGPEPGVELGVVQVADLVG</sequence>
<gene>
    <name evidence="2" type="ORF">AFE02nite_16550</name>
</gene>
<comment type="caution">
    <text evidence="2">The sequence shown here is derived from an EMBL/GenBank/DDBJ whole genome shotgun (WGS) entry which is preliminary data.</text>
</comment>
<name>A0A511YXJ9_9CELL</name>
<dbReference type="AlphaFoldDB" id="A0A511YXJ9"/>
<dbReference type="Proteomes" id="UP000321484">
    <property type="component" value="Unassembled WGS sequence"/>
</dbReference>
<accession>A0A511YXJ9</accession>
<keyword evidence="1" id="KW-0472">Membrane</keyword>
<keyword evidence="1" id="KW-0812">Transmembrane</keyword>
<evidence type="ECO:0000313" key="3">
    <source>
        <dbReference type="Proteomes" id="UP000321484"/>
    </source>
</evidence>
<evidence type="ECO:0000313" key="2">
    <source>
        <dbReference type="EMBL" id="GEN79921.1"/>
    </source>
</evidence>